<feature type="domain" description="Rod shape-determining protein MreC beta-barrel core" evidence="5">
    <location>
        <begin position="45"/>
        <end position="188"/>
    </location>
</feature>
<dbReference type="PANTHER" id="PTHR34138:SF1">
    <property type="entry name" value="CELL SHAPE-DETERMINING PROTEIN MREC"/>
    <property type="match status" value="1"/>
</dbReference>
<dbReference type="Proteomes" id="UP000034137">
    <property type="component" value="Unassembled WGS sequence"/>
</dbReference>
<dbReference type="Gene3D" id="2.40.10.350">
    <property type="entry name" value="Rod shape-determining protein MreC, domain 2"/>
    <property type="match status" value="1"/>
</dbReference>
<dbReference type="AlphaFoldDB" id="A0A0G0PT36"/>
<gene>
    <name evidence="6" type="ORF">UT64_C0075G0005</name>
</gene>
<dbReference type="GO" id="GO:0005886">
    <property type="term" value="C:plasma membrane"/>
    <property type="evidence" value="ECO:0007669"/>
    <property type="project" value="TreeGrafter"/>
</dbReference>
<dbReference type="InterPro" id="IPR007221">
    <property type="entry name" value="MreC"/>
</dbReference>
<dbReference type="NCBIfam" id="TIGR00219">
    <property type="entry name" value="mreC"/>
    <property type="match status" value="1"/>
</dbReference>
<keyword evidence="3" id="KW-0133">Cell shape</keyword>
<dbReference type="InterPro" id="IPR042177">
    <property type="entry name" value="Cell/Rod_1"/>
</dbReference>
<dbReference type="InterPro" id="IPR055342">
    <property type="entry name" value="MreC_beta-barrel_core"/>
</dbReference>
<dbReference type="EMBL" id="LBXO01000075">
    <property type="protein sequence ID" value="KKR31078.1"/>
    <property type="molecule type" value="Genomic_DNA"/>
</dbReference>
<evidence type="ECO:0000256" key="1">
    <source>
        <dbReference type="ARBA" id="ARBA00009369"/>
    </source>
</evidence>
<name>A0A0G0PT36_9BACT</name>
<evidence type="ECO:0000313" key="7">
    <source>
        <dbReference type="Proteomes" id="UP000034137"/>
    </source>
</evidence>
<protein>
    <recommendedName>
        <fullName evidence="2">Cell shape-determining protein MreC</fullName>
    </recommendedName>
    <alternativeName>
        <fullName evidence="4">Cell shape protein MreC</fullName>
    </alternativeName>
</protein>
<organism evidence="6 7">
    <name type="scientific">Candidatus Falkowbacteria bacterium GW2011_GWF2_39_8</name>
    <dbReference type="NCBI Taxonomy" id="1618642"/>
    <lineage>
        <taxon>Bacteria</taxon>
        <taxon>Candidatus Falkowiibacteriota</taxon>
    </lineage>
</organism>
<evidence type="ECO:0000313" key="6">
    <source>
        <dbReference type="EMBL" id="KKR31078.1"/>
    </source>
</evidence>
<reference evidence="6 7" key="1">
    <citation type="journal article" date="2015" name="Nature">
        <title>rRNA introns, odd ribosomes, and small enigmatic genomes across a large radiation of phyla.</title>
        <authorList>
            <person name="Brown C.T."/>
            <person name="Hug L.A."/>
            <person name="Thomas B.C."/>
            <person name="Sharon I."/>
            <person name="Castelle C.J."/>
            <person name="Singh A."/>
            <person name="Wilkins M.J."/>
            <person name="Williams K.H."/>
            <person name="Banfield J.F."/>
        </authorList>
    </citation>
    <scope>NUCLEOTIDE SEQUENCE [LARGE SCALE GENOMIC DNA]</scope>
</reference>
<accession>A0A0G0PT36</accession>
<sequence>MNQLIAENSRLKSLEDENRTLRNYLKFLSTKEKKYLMANVISSGSIDLNSQSVLLDKGTKDGLYSGLAILSSEGNIVGKIINAKENISEVCIINASRCQLAAAIQNKEKTVGIAQGDLGLTIKMEFIPQNADIKVGDIIISSGLEKSIPRGLVIGQISHIKKESNELWQAARIEPLTNLEDLVVVSVLLP</sequence>
<dbReference type="GO" id="GO:0008360">
    <property type="term" value="P:regulation of cell shape"/>
    <property type="evidence" value="ECO:0007669"/>
    <property type="project" value="UniProtKB-KW"/>
</dbReference>
<comment type="caution">
    <text evidence="6">The sequence shown here is derived from an EMBL/GenBank/DDBJ whole genome shotgun (WGS) entry which is preliminary data.</text>
</comment>
<comment type="similarity">
    <text evidence="1">Belongs to the MreC family.</text>
</comment>
<evidence type="ECO:0000256" key="2">
    <source>
        <dbReference type="ARBA" id="ARBA00013855"/>
    </source>
</evidence>
<evidence type="ECO:0000256" key="4">
    <source>
        <dbReference type="ARBA" id="ARBA00032089"/>
    </source>
</evidence>
<dbReference type="PANTHER" id="PTHR34138">
    <property type="entry name" value="CELL SHAPE-DETERMINING PROTEIN MREC"/>
    <property type="match status" value="1"/>
</dbReference>
<proteinExistence type="inferred from homology"/>
<evidence type="ECO:0000259" key="5">
    <source>
        <dbReference type="Pfam" id="PF04085"/>
    </source>
</evidence>
<dbReference type="InterPro" id="IPR042175">
    <property type="entry name" value="Cell/Rod_MreC_2"/>
</dbReference>
<dbReference type="Gene3D" id="2.40.10.340">
    <property type="entry name" value="Rod shape-determining protein MreC, domain 1"/>
    <property type="match status" value="1"/>
</dbReference>
<dbReference type="Pfam" id="PF04085">
    <property type="entry name" value="MreC"/>
    <property type="match status" value="1"/>
</dbReference>
<evidence type="ECO:0000256" key="3">
    <source>
        <dbReference type="ARBA" id="ARBA00022960"/>
    </source>
</evidence>